<keyword evidence="3 8" id="KW-0812">Transmembrane</keyword>
<evidence type="ECO:0000259" key="12">
    <source>
        <dbReference type="Pfam" id="PF07885"/>
    </source>
</evidence>
<feature type="region of interest" description="Disordered" evidence="9">
    <location>
        <begin position="18"/>
        <end position="68"/>
    </location>
</feature>
<evidence type="ECO:0000256" key="9">
    <source>
        <dbReference type="SAM" id="MobiDB-lite"/>
    </source>
</evidence>
<feature type="chain" id="PRO_5034742007" description="Potassium channel domain-containing protein" evidence="11">
    <location>
        <begin position="21"/>
        <end position="922"/>
    </location>
</feature>
<dbReference type="PANTHER" id="PTHR11003">
    <property type="entry name" value="POTASSIUM CHANNEL, SUBFAMILY K"/>
    <property type="match status" value="1"/>
</dbReference>
<evidence type="ECO:0000256" key="7">
    <source>
        <dbReference type="ARBA" id="ARBA00023303"/>
    </source>
</evidence>
<dbReference type="SUPFAM" id="SSF81324">
    <property type="entry name" value="Voltage-gated potassium channels"/>
    <property type="match status" value="2"/>
</dbReference>
<feature type="domain" description="Potassium channel" evidence="12">
    <location>
        <begin position="295"/>
        <end position="366"/>
    </location>
</feature>
<evidence type="ECO:0000313" key="14">
    <source>
        <dbReference type="Proteomes" id="UP000565441"/>
    </source>
</evidence>
<dbReference type="InterPro" id="IPR003280">
    <property type="entry name" value="2pore_dom_K_chnl"/>
</dbReference>
<feature type="transmembrane region" description="Helical" evidence="10">
    <location>
        <begin position="178"/>
        <end position="200"/>
    </location>
</feature>
<evidence type="ECO:0000256" key="10">
    <source>
        <dbReference type="SAM" id="Phobius"/>
    </source>
</evidence>
<proteinExistence type="inferred from homology"/>
<dbReference type="PRINTS" id="PR01333">
    <property type="entry name" value="2POREKCHANEL"/>
</dbReference>
<feature type="transmembrane region" description="Helical" evidence="10">
    <location>
        <begin position="341"/>
        <end position="362"/>
    </location>
</feature>
<gene>
    <name evidence="13" type="ORF">D9615_005020</name>
</gene>
<keyword evidence="7 8" id="KW-0407">Ion channel</keyword>
<dbReference type="AlphaFoldDB" id="A0A8H5HHL4"/>
<reference evidence="13 14" key="1">
    <citation type="journal article" date="2020" name="ISME J.">
        <title>Uncovering the hidden diversity of litter-decomposition mechanisms in mushroom-forming fungi.</title>
        <authorList>
            <person name="Floudas D."/>
            <person name="Bentzer J."/>
            <person name="Ahren D."/>
            <person name="Johansson T."/>
            <person name="Persson P."/>
            <person name="Tunlid A."/>
        </authorList>
    </citation>
    <scope>NUCLEOTIDE SEQUENCE [LARGE SCALE GENOMIC DNA]</scope>
    <source>
        <strain evidence="13 14">CBS 661.87</strain>
    </source>
</reference>
<evidence type="ECO:0000256" key="5">
    <source>
        <dbReference type="ARBA" id="ARBA00023065"/>
    </source>
</evidence>
<feature type="transmembrane region" description="Helical" evidence="10">
    <location>
        <begin position="137"/>
        <end position="158"/>
    </location>
</feature>
<dbReference type="Pfam" id="PF07885">
    <property type="entry name" value="Ion_trans_2"/>
    <property type="match status" value="2"/>
</dbReference>
<evidence type="ECO:0000256" key="3">
    <source>
        <dbReference type="ARBA" id="ARBA00022692"/>
    </source>
</evidence>
<feature type="transmembrane region" description="Helical" evidence="10">
    <location>
        <begin position="212"/>
        <end position="235"/>
    </location>
</feature>
<dbReference type="GO" id="GO:0005886">
    <property type="term" value="C:plasma membrane"/>
    <property type="evidence" value="ECO:0007669"/>
    <property type="project" value="TreeGrafter"/>
</dbReference>
<feature type="compositionally biased region" description="Low complexity" evidence="9">
    <location>
        <begin position="754"/>
        <end position="768"/>
    </location>
</feature>
<dbReference type="InterPro" id="IPR013099">
    <property type="entry name" value="K_chnl_dom"/>
</dbReference>
<keyword evidence="5 8" id="KW-0406">Ion transport</keyword>
<comment type="caution">
    <text evidence="13">The sequence shown here is derived from an EMBL/GenBank/DDBJ whole genome shotgun (WGS) entry which is preliminary data.</text>
</comment>
<feature type="compositionally biased region" description="Polar residues" evidence="9">
    <location>
        <begin position="31"/>
        <end position="48"/>
    </location>
</feature>
<evidence type="ECO:0000313" key="13">
    <source>
        <dbReference type="EMBL" id="KAF5383291.1"/>
    </source>
</evidence>
<keyword evidence="6 10" id="KW-0472">Membrane</keyword>
<dbReference type="Gene3D" id="1.10.287.70">
    <property type="match status" value="2"/>
</dbReference>
<dbReference type="OrthoDB" id="297496at2759"/>
<sequence length="922" mass="103655">MLLLWNIVYQFFFASRRTHSEPDPEKGPEQAHNQSDGEATDVSDTGNALTEDGHPTDDTADQENLPNDDNEIIEELEREEYPDSHPRRRKRRFTPFNTLSSIKGTPGLSSWWSRMKDVLDPRTSPADVEAYLPHYRYLPIFSGVIIPFSILLEIPGLTEDWYIRTEGHDIVDIRKNTPILDIGLAFSIAFAVFANVCLVVRFMEKKVKTMTIMCVVFLTIHDVINIIAVTVFGVAHRFNDGFTYGQAFWMTVCSTSVSSITNITLIVDLLRTPDFATSGSGLTRKQRTLVISVMALLTYMAFGGLVQTYLIGLTFLNALYFTVVSIETIGFGDIVPNSTGSRVFTCFYSIFGIVNLALTVGLTRETVLEAIEVGYRKRVKAMRQHRRAVQLERRVFERWRAAIEFRLRRTGAPIWVKDPPEKHQHRRCAWATHVLDKVLPWPDGEGSLSQYRYRHTVGHGHYPHPHGMHLNLEALTWPQLEAAAMEAGVPLRNLLPAGFKAKRAECKDGAVDHPAVVEKTPGHSKSQVAVPPELTRMPLTHARMGRMIVMLGNFALAVDQSSFVKVPKPGELAAAAKRKRERESAASEIDDGHRQRSVAEQYEVLRASMESEERRAFYVRLMVVWAVFFLFWMVGSAIFMATEKWTFGTALYFCFVAFTTIGYGDLTPKTPAGRSVFIFWALLGVGTMTILISILSEAYSSRYKSIFTSGIITQSVKRYQERARANKRRPLPTSTSLTVVPTRPPGTGITYAQPFSPTSPTTLTSPTSIDDALSDSRKRVDSQLEALPAKVLQHARTFGEEAHYLIEPEALDINKEAVPDGLRQLMDDVAGVERLGERIKDEILRDTDARHALLAISIENAFRKMMEIAEEAIEAVKERDRLTEMRSPTTEGVVQTGRDDAQPGTESALRHRPHPQQPVEDT</sequence>
<evidence type="ECO:0000256" key="8">
    <source>
        <dbReference type="RuleBase" id="RU003857"/>
    </source>
</evidence>
<evidence type="ECO:0000256" key="4">
    <source>
        <dbReference type="ARBA" id="ARBA00022989"/>
    </source>
</evidence>
<feature type="domain" description="Potassium channel" evidence="12">
    <location>
        <begin position="628"/>
        <end position="699"/>
    </location>
</feature>
<comment type="similarity">
    <text evidence="8">Belongs to the two pore domain potassium channel (TC 1.A.1.8) family.</text>
</comment>
<keyword evidence="14" id="KW-1185">Reference proteome</keyword>
<accession>A0A8H5HHL4</accession>
<dbReference type="GO" id="GO:0030322">
    <property type="term" value="P:stabilization of membrane potential"/>
    <property type="evidence" value="ECO:0007669"/>
    <property type="project" value="TreeGrafter"/>
</dbReference>
<dbReference type="PANTHER" id="PTHR11003:SF342">
    <property type="entry name" value="OUTWARD-RECTIFIER POTASSIUM CHANNEL TOK1"/>
    <property type="match status" value="1"/>
</dbReference>
<feature type="compositionally biased region" description="Acidic residues" evidence="9">
    <location>
        <begin position="58"/>
        <end position="68"/>
    </location>
</feature>
<feature type="signal peptide" evidence="11">
    <location>
        <begin position="1"/>
        <end position="20"/>
    </location>
</feature>
<feature type="transmembrane region" description="Helical" evidence="10">
    <location>
        <begin position="288"/>
        <end position="321"/>
    </location>
</feature>
<dbReference type="GO" id="GO:0015271">
    <property type="term" value="F:outward rectifier potassium channel activity"/>
    <property type="evidence" value="ECO:0007669"/>
    <property type="project" value="TreeGrafter"/>
</dbReference>
<organism evidence="13 14">
    <name type="scientific">Tricholomella constricta</name>
    <dbReference type="NCBI Taxonomy" id="117010"/>
    <lineage>
        <taxon>Eukaryota</taxon>
        <taxon>Fungi</taxon>
        <taxon>Dikarya</taxon>
        <taxon>Basidiomycota</taxon>
        <taxon>Agaricomycotina</taxon>
        <taxon>Agaricomycetes</taxon>
        <taxon>Agaricomycetidae</taxon>
        <taxon>Agaricales</taxon>
        <taxon>Tricholomatineae</taxon>
        <taxon>Lyophyllaceae</taxon>
        <taxon>Tricholomella</taxon>
    </lineage>
</organism>
<dbReference type="Proteomes" id="UP000565441">
    <property type="component" value="Unassembled WGS sequence"/>
</dbReference>
<feature type="transmembrane region" description="Helical" evidence="10">
    <location>
        <begin position="676"/>
        <end position="695"/>
    </location>
</feature>
<dbReference type="EMBL" id="JAACJP010000007">
    <property type="protein sequence ID" value="KAF5383291.1"/>
    <property type="molecule type" value="Genomic_DNA"/>
</dbReference>
<keyword evidence="2 8" id="KW-0813">Transport</keyword>
<name>A0A8H5HHL4_9AGAR</name>
<evidence type="ECO:0000256" key="6">
    <source>
        <dbReference type="ARBA" id="ARBA00023136"/>
    </source>
</evidence>
<feature type="transmembrane region" description="Helical" evidence="10">
    <location>
        <begin position="617"/>
        <end position="639"/>
    </location>
</feature>
<evidence type="ECO:0000256" key="1">
    <source>
        <dbReference type="ARBA" id="ARBA00004141"/>
    </source>
</evidence>
<evidence type="ECO:0000256" key="2">
    <source>
        <dbReference type="ARBA" id="ARBA00022448"/>
    </source>
</evidence>
<feature type="region of interest" description="Disordered" evidence="9">
    <location>
        <begin position="881"/>
        <end position="922"/>
    </location>
</feature>
<feature type="region of interest" description="Disordered" evidence="9">
    <location>
        <begin position="750"/>
        <end position="772"/>
    </location>
</feature>
<dbReference type="GO" id="GO:0022841">
    <property type="term" value="F:potassium ion leak channel activity"/>
    <property type="evidence" value="ECO:0007669"/>
    <property type="project" value="TreeGrafter"/>
</dbReference>
<feature type="transmembrane region" description="Helical" evidence="10">
    <location>
        <begin position="645"/>
        <end position="664"/>
    </location>
</feature>
<evidence type="ECO:0000256" key="11">
    <source>
        <dbReference type="SAM" id="SignalP"/>
    </source>
</evidence>
<feature type="compositionally biased region" description="Basic and acidic residues" evidence="9">
    <location>
        <begin position="18"/>
        <end position="29"/>
    </location>
</feature>
<feature type="transmembrane region" description="Helical" evidence="10">
    <location>
        <begin position="247"/>
        <end position="267"/>
    </location>
</feature>
<keyword evidence="4 10" id="KW-1133">Transmembrane helix</keyword>
<comment type="subcellular location">
    <subcellularLocation>
        <location evidence="1">Membrane</location>
        <topology evidence="1">Multi-pass membrane protein</topology>
    </subcellularLocation>
</comment>
<keyword evidence="11" id="KW-0732">Signal</keyword>
<protein>
    <recommendedName>
        <fullName evidence="12">Potassium channel domain-containing protein</fullName>
    </recommendedName>
</protein>